<dbReference type="PANTHER" id="PTHR11482">
    <property type="entry name" value="ARGININE/DIAMINOPIMELATE/ORNITHINE DECARBOXYLASE"/>
    <property type="match status" value="1"/>
</dbReference>
<dbReference type="GO" id="GO:0004586">
    <property type="term" value="F:ornithine decarboxylase activity"/>
    <property type="evidence" value="ECO:0007669"/>
    <property type="project" value="UniProtKB-EC"/>
</dbReference>
<organism evidence="14">
    <name type="scientific">Naegleria gruberi</name>
    <name type="common">Amoeba</name>
    <dbReference type="NCBI Taxonomy" id="5762"/>
    <lineage>
        <taxon>Eukaryota</taxon>
        <taxon>Discoba</taxon>
        <taxon>Heterolobosea</taxon>
        <taxon>Tetramitia</taxon>
        <taxon>Eutetramitia</taxon>
        <taxon>Vahlkampfiidae</taxon>
        <taxon>Naegleria</taxon>
    </lineage>
</organism>
<evidence type="ECO:0000313" key="14">
    <source>
        <dbReference type="Proteomes" id="UP000006671"/>
    </source>
</evidence>
<dbReference type="PRINTS" id="PR01179">
    <property type="entry name" value="ODADCRBXLASE"/>
</dbReference>
<dbReference type="Proteomes" id="UP000006671">
    <property type="component" value="Unassembled WGS sequence"/>
</dbReference>
<protein>
    <recommendedName>
        <fullName evidence="6">ornithine decarboxylase</fullName>
        <ecNumber evidence="6">4.1.1.17</ecNumber>
    </recommendedName>
</protein>
<dbReference type="CDD" id="cd00622">
    <property type="entry name" value="PLPDE_III_ODC"/>
    <property type="match status" value="1"/>
</dbReference>
<gene>
    <name evidence="13" type="ORF">NAEGRDRAFT_80669</name>
</gene>
<dbReference type="InterPro" id="IPR029066">
    <property type="entry name" value="PLP-binding_barrel"/>
</dbReference>
<dbReference type="Gene3D" id="2.40.37.10">
    <property type="entry name" value="Lyase, Ornithine Decarboxylase, Chain A, domain 1"/>
    <property type="match status" value="2"/>
</dbReference>
<feature type="domain" description="Orn/DAP/Arg decarboxylase 2 N-terminal" evidence="12">
    <location>
        <begin position="132"/>
        <end position="397"/>
    </location>
</feature>
<evidence type="ECO:0000259" key="11">
    <source>
        <dbReference type="Pfam" id="PF00278"/>
    </source>
</evidence>
<dbReference type="Pfam" id="PF02784">
    <property type="entry name" value="Orn_Arg_deC_N"/>
    <property type="match status" value="1"/>
</dbReference>
<dbReference type="GO" id="GO:0033387">
    <property type="term" value="P:putrescine biosynthetic process from arginine, via ornithine"/>
    <property type="evidence" value="ECO:0007669"/>
    <property type="project" value="TreeGrafter"/>
</dbReference>
<feature type="active site" description="Proton donor" evidence="9">
    <location>
        <position position="485"/>
    </location>
</feature>
<comment type="similarity">
    <text evidence="2 10">Belongs to the Orn/Lys/Arg decarboxylase class-II family.</text>
</comment>
<dbReference type="OMA" id="FNGLYEM"/>
<dbReference type="OrthoDB" id="5034579at2759"/>
<evidence type="ECO:0000256" key="9">
    <source>
        <dbReference type="PIRSR" id="PIRSR600183-50"/>
    </source>
</evidence>
<dbReference type="InterPro" id="IPR022643">
    <property type="entry name" value="De-COase2_C"/>
</dbReference>
<keyword evidence="3 9" id="KW-0663">Pyridoxal phosphate</keyword>
<dbReference type="SUPFAM" id="SSF51419">
    <property type="entry name" value="PLP-binding barrel"/>
    <property type="match status" value="2"/>
</dbReference>
<keyword evidence="4" id="KW-0456">Lyase</keyword>
<dbReference type="RefSeq" id="XP_002674289.1">
    <property type="nucleotide sequence ID" value="XM_002674243.1"/>
</dbReference>
<comment type="pathway">
    <text evidence="5">Amine and polyamine biosynthesis; putrescine biosynthesis via L-ornithine pathway; putrescine from L-ornithine: step 1/1.</text>
</comment>
<dbReference type="InterPro" id="IPR022644">
    <property type="entry name" value="De-COase2_N"/>
</dbReference>
<dbReference type="SUPFAM" id="SSF50621">
    <property type="entry name" value="Alanine racemase C-terminal domain-like"/>
    <property type="match status" value="1"/>
</dbReference>
<dbReference type="PROSITE" id="PS00878">
    <property type="entry name" value="ODR_DC_2_1"/>
    <property type="match status" value="1"/>
</dbReference>
<dbReference type="PANTHER" id="PTHR11482:SF6">
    <property type="entry name" value="ORNITHINE DECARBOXYLASE 1-RELATED"/>
    <property type="match status" value="1"/>
</dbReference>
<dbReference type="Gene3D" id="3.20.20.10">
    <property type="entry name" value="Alanine racemase"/>
    <property type="match status" value="2"/>
</dbReference>
<dbReference type="AlphaFoldDB" id="D2VNR6"/>
<feature type="domain" description="Orn/DAP/Arg decarboxylase 2 C-terminal" evidence="11">
    <location>
        <begin position="400"/>
        <end position="512"/>
    </location>
</feature>
<dbReference type="eggNOG" id="KOG0622">
    <property type="taxonomic scope" value="Eukaryota"/>
</dbReference>
<dbReference type="PRINTS" id="PR01182">
    <property type="entry name" value="ORNDCRBXLASE"/>
</dbReference>
<evidence type="ECO:0000256" key="10">
    <source>
        <dbReference type="RuleBase" id="RU003737"/>
    </source>
</evidence>
<name>D2VNR6_NAEGR</name>
<dbReference type="InterPro" id="IPR000183">
    <property type="entry name" value="Orn/DAP/Arg_de-COase"/>
</dbReference>
<dbReference type="STRING" id="5762.D2VNR6"/>
<comment type="subunit">
    <text evidence="7">Homodimer. Only the dimer is catalytically active, as the active sites are constructed of residues from both monomers.</text>
</comment>
<dbReference type="GeneID" id="8862416"/>
<dbReference type="InterPro" id="IPR002433">
    <property type="entry name" value="Orn_de-COase"/>
</dbReference>
<dbReference type="KEGG" id="ngr:NAEGRDRAFT_80669"/>
<keyword evidence="14" id="KW-1185">Reference proteome</keyword>
<evidence type="ECO:0000256" key="3">
    <source>
        <dbReference type="ARBA" id="ARBA00022898"/>
    </source>
</evidence>
<feature type="modified residue" description="N6-(pyridoxal phosphate)lysine" evidence="9">
    <location>
        <position position="155"/>
    </location>
</feature>
<dbReference type="EC" id="4.1.1.17" evidence="6"/>
<dbReference type="FunFam" id="3.20.20.10:FF:000008">
    <property type="entry name" value="Ornithine decarboxylase"/>
    <property type="match status" value="1"/>
</dbReference>
<evidence type="ECO:0000256" key="4">
    <source>
        <dbReference type="ARBA" id="ARBA00023239"/>
    </source>
</evidence>
<evidence type="ECO:0000259" key="12">
    <source>
        <dbReference type="Pfam" id="PF02784"/>
    </source>
</evidence>
<dbReference type="GO" id="GO:0005737">
    <property type="term" value="C:cytoplasm"/>
    <property type="evidence" value="ECO:0007669"/>
    <property type="project" value="TreeGrafter"/>
</dbReference>
<dbReference type="InterPro" id="IPR009006">
    <property type="entry name" value="Ala_racemase/Decarboxylase_C"/>
</dbReference>
<evidence type="ECO:0000256" key="6">
    <source>
        <dbReference type="ARBA" id="ARBA00034138"/>
    </source>
</evidence>
<dbReference type="EMBL" id="GG738885">
    <property type="protein sequence ID" value="EFC41545.1"/>
    <property type="molecule type" value="Genomic_DNA"/>
</dbReference>
<sequence length="536" mass="61004">MSSVVLANTEFSSTVTVNNQSSLDFNQANKFLLELYGQPTSIEENLLNSFSKKDHAALIQNTINNAIRNEKKTFHHNYNCDKVAAMQTILRVYFEAEFYPIESDAKKMTTKQIVRNICKDVEEDNFHIVDLSHVIRQVERWRLCFPRINPYYAVKCNPNESIIKVMYMMGCGFDCASLNEIKLVTQLCNEVDEWFAKHPHFYEVLAFVNNVTVEQVMSKKFCTTTDIIFANPCKQLSHVRYARDNGLQWTTIDSPQEVEKLARQWKDVKGVIRIKTDDSNSACAFSSKFGVSIENARGIFQSAKDNNVELCGVSFHVGSGCQDVNAYVKAVKDARIIFDMAEEYGYSFNLLDIGGGFLGNIKETPTVEDVASNVRDLIDDLFPSHVKVISEPGRFIAQAVSVLVVNIFSKKDLREENKLYYKQLEESGASDIVHDRDDFIYYLNDGIYGSFNNIYFDHAEPTFKTIKTAEEKGAKYKSTCFGPTCDSIDITCKGYLLPELNEGDFLYFTNFGAYTTASSSQFNGFQSTQFKYIFRN</sequence>
<evidence type="ECO:0000256" key="1">
    <source>
        <dbReference type="ARBA" id="ARBA00001933"/>
    </source>
</evidence>
<dbReference type="VEuPathDB" id="AmoebaDB:NAEGRDRAFT_80669"/>
<evidence type="ECO:0000313" key="13">
    <source>
        <dbReference type="EMBL" id="EFC41545.1"/>
    </source>
</evidence>
<evidence type="ECO:0000256" key="7">
    <source>
        <dbReference type="ARBA" id="ARBA00046672"/>
    </source>
</evidence>
<proteinExistence type="inferred from homology"/>
<evidence type="ECO:0000256" key="2">
    <source>
        <dbReference type="ARBA" id="ARBA00008872"/>
    </source>
</evidence>
<accession>D2VNR6</accession>
<comment type="cofactor">
    <cofactor evidence="1 9">
        <name>pyridoxal 5'-phosphate</name>
        <dbReference type="ChEBI" id="CHEBI:597326"/>
    </cofactor>
</comment>
<evidence type="ECO:0000256" key="5">
    <source>
        <dbReference type="ARBA" id="ARBA00034115"/>
    </source>
</evidence>
<dbReference type="InParanoid" id="D2VNR6"/>
<evidence type="ECO:0000256" key="8">
    <source>
        <dbReference type="ARBA" id="ARBA00049127"/>
    </source>
</evidence>
<reference evidence="13 14" key="1">
    <citation type="journal article" date="2010" name="Cell">
        <title>The genome of Naegleria gruberi illuminates early eukaryotic versatility.</title>
        <authorList>
            <person name="Fritz-Laylin L.K."/>
            <person name="Prochnik S.E."/>
            <person name="Ginger M.L."/>
            <person name="Dacks J.B."/>
            <person name="Carpenter M.L."/>
            <person name="Field M.C."/>
            <person name="Kuo A."/>
            <person name="Paredez A."/>
            <person name="Chapman J."/>
            <person name="Pham J."/>
            <person name="Shu S."/>
            <person name="Neupane R."/>
            <person name="Cipriano M."/>
            <person name="Mancuso J."/>
            <person name="Tu H."/>
            <person name="Salamov A."/>
            <person name="Lindquist E."/>
            <person name="Shapiro H."/>
            <person name="Lucas S."/>
            <person name="Grigoriev I.V."/>
            <person name="Cande W.Z."/>
            <person name="Fulton C."/>
            <person name="Rokhsar D.S."/>
            <person name="Dawson S.C."/>
        </authorList>
    </citation>
    <scope>NUCLEOTIDE SEQUENCE [LARGE SCALE GENOMIC DNA]</scope>
    <source>
        <strain evidence="13 14">NEG-M</strain>
    </source>
</reference>
<dbReference type="InterPro" id="IPR022653">
    <property type="entry name" value="De-COase2_pyr-phos_BS"/>
</dbReference>
<dbReference type="Pfam" id="PF00278">
    <property type="entry name" value="Orn_DAP_Arg_deC"/>
    <property type="match status" value="1"/>
</dbReference>
<comment type="catalytic activity">
    <reaction evidence="8">
        <text>L-ornithine + H(+) = putrescine + CO2</text>
        <dbReference type="Rhea" id="RHEA:22964"/>
        <dbReference type="ChEBI" id="CHEBI:15378"/>
        <dbReference type="ChEBI" id="CHEBI:16526"/>
        <dbReference type="ChEBI" id="CHEBI:46911"/>
        <dbReference type="ChEBI" id="CHEBI:326268"/>
        <dbReference type="EC" id="4.1.1.17"/>
    </reaction>
</comment>